<protein>
    <recommendedName>
        <fullName evidence="1">4Fe-4S ferredoxin-type domain-containing protein</fullName>
    </recommendedName>
</protein>
<evidence type="ECO:0000313" key="3">
    <source>
        <dbReference type="Proteomes" id="UP000176952"/>
    </source>
</evidence>
<name>A0A1G2BAP3_9BACT</name>
<dbReference type="SUPFAM" id="SSF54862">
    <property type="entry name" value="4Fe-4S ferredoxins"/>
    <property type="match status" value="1"/>
</dbReference>
<dbReference type="EMBL" id="MHKD01000002">
    <property type="protein sequence ID" value="OGY85350.1"/>
    <property type="molecule type" value="Genomic_DNA"/>
</dbReference>
<dbReference type="Pfam" id="PF13459">
    <property type="entry name" value="Fer4_15"/>
    <property type="match status" value="1"/>
</dbReference>
<dbReference type="Gene3D" id="3.30.70.20">
    <property type="match status" value="1"/>
</dbReference>
<evidence type="ECO:0000313" key="2">
    <source>
        <dbReference type="EMBL" id="OGY85350.1"/>
    </source>
</evidence>
<gene>
    <name evidence="2" type="ORF">A3F54_02975</name>
</gene>
<evidence type="ECO:0000259" key="1">
    <source>
        <dbReference type="PROSITE" id="PS51379"/>
    </source>
</evidence>
<dbReference type="PROSITE" id="PS51379">
    <property type="entry name" value="4FE4S_FER_2"/>
    <property type="match status" value="1"/>
</dbReference>
<dbReference type="AlphaFoldDB" id="A0A1G2BAP3"/>
<proteinExistence type="predicted"/>
<comment type="caution">
    <text evidence="2">The sequence shown here is derived from an EMBL/GenBank/DDBJ whole genome shotgun (WGS) entry which is preliminary data.</text>
</comment>
<dbReference type="InterPro" id="IPR017896">
    <property type="entry name" value="4Fe4S_Fe-S-bd"/>
</dbReference>
<organism evidence="2 3">
    <name type="scientific">Candidatus Kerfeldbacteria bacterium RIFCSPHIGHO2_12_FULL_48_17</name>
    <dbReference type="NCBI Taxonomy" id="1798542"/>
    <lineage>
        <taxon>Bacteria</taxon>
        <taxon>Candidatus Kerfeldiibacteriota</taxon>
    </lineage>
</organism>
<dbReference type="Proteomes" id="UP000176952">
    <property type="component" value="Unassembled WGS sequence"/>
</dbReference>
<accession>A0A1G2BAP3</accession>
<reference evidence="2 3" key="1">
    <citation type="journal article" date="2016" name="Nat. Commun.">
        <title>Thousands of microbial genomes shed light on interconnected biogeochemical processes in an aquifer system.</title>
        <authorList>
            <person name="Anantharaman K."/>
            <person name="Brown C.T."/>
            <person name="Hug L.A."/>
            <person name="Sharon I."/>
            <person name="Castelle C.J."/>
            <person name="Probst A.J."/>
            <person name="Thomas B.C."/>
            <person name="Singh A."/>
            <person name="Wilkins M.J."/>
            <person name="Karaoz U."/>
            <person name="Brodie E.L."/>
            <person name="Williams K.H."/>
            <person name="Hubbard S.S."/>
            <person name="Banfield J.F."/>
        </authorList>
    </citation>
    <scope>NUCLEOTIDE SEQUENCE [LARGE SCALE GENOMIC DNA]</scope>
</reference>
<feature type="domain" description="4Fe-4S ferredoxin-type" evidence="1">
    <location>
        <begin position="6"/>
        <end position="36"/>
    </location>
</feature>
<sequence>MPKKRYKIEYDPQACIGAGPCAAVSPEQWYLDEQRKAHAKGGIKNKATGHEILECDEAELDEHMNAAVSCPVQVIKIFDQETGKQLV</sequence>